<proteinExistence type="predicted"/>
<dbReference type="AlphaFoldDB" id="A0A6C2UEH1"/>
<dbReference type="Proteomes" id="UP000346198">
    <property type="component" value="Unassembled WGS sequence"/>
</dbReference>
<name>A0A6C2UEH1_9BACT</name>
<reference evidence="2 3" key="1">
    <citation type="submission" date="2019-04" db="EMBL/GenBank/DDBJ databases">
        <authorList>
            <person name="Van Vliet M D."/>
        </authorList>
    </citation>
    <scope>NUCLEOTIDE SEQUENCE [LARGE SCALE GENOMIC DNA]</scope>
    <source>
        <strain evidence="2 3">F21</strain>
    </source>
</reference>
<keyword evidence="3" id="KW-1185">Reference proteome</keyword>
<protein>
    <submittedName>
        <fullName evidence="2">Uncharacterized protein</fullName>
    </submittedName>
</protein>
<keyword evidence="1" id="KW-1133">Transmembrane helix</keyword>
<evidence type="ECO:0000313" key="2">
    <source>
        <dbReference type="EMBL" id="VGO18612.1"/>
    </source>
</evidence>
<keyword evidence="1" id="KW-0812">Transmembrane</keyword>
<dbReference type="RefSeq" id="WP_136060079.1">
    <property type="nucleotide sequence ID" value="NZ_CAAHFH010000001.1"/>
</dbReference>
<evidence type="ECO:0000313" key="3">
    <source>
        <dbReference type="Proteomes" id="UP000346198"/>
    </source>
</evidence>
<accession>A0A6C2UEH1</accession>
<dbReference type="EMBL" id="CAAHFH010000001">
    <property type="protein sequence ID" value="VGO18612.1"/>
    <property type="molecule type" value="Genomic_DNA"/>
</dbReference>
<gene>
    <name evidence="2" type="ORF">SCARR_00665</name>
</gene>
<sequence>MKSSVGKKGYFGKHAKSSAMLVSLAIHATLILVAVSFVAVKVIVKDESSFESKTVKRPKIQLKKLVVPVNVKKKPPKPKLVKRLVVKPRLNQNIPDIKMPEITGVKGGMGSGVGDAGFGAGGLGFTMPEINLFGVKSKGEKIFIMLNSNSWMMVDEIGGMTAYAIIKNELVKILGELNPTVLFNISVYSGMQAQVLFPGWVSASSENVGKVKEWLAPLNMVEEGMSDNAYGLKTLGAGGSGITEDFAAEPFERMESWAIPTMLAMKQQADSLYVLTCRWGLQRKSVSKGAKTNDAVVRRWEEAYEKAKVKLEQENEERRKKGMPPRVFKNKGDMITSYFPNARGPAISKELYLFTPQDFEDLMNATRSKWIPKKTQKSSGIAKNKPDRYTFNVVHFVGRKGGSPNDETYFKKLTSLTGGEYRTLAGLEAIQSAVKPENLE</sequence>
<keyword evidence="1" id="KW-0472">Membrane</keyword>
<evidence type="ECO:0000256" key="1">
    <source>
        <dbReference type="SAM" id="Phobius"/>
    </source>
</evidence>
<feature type="transmembrane region" description="Helical" evidence="1">
    <location>
        <begin position="21"/>
        <end position="44"/>
    </location>
</feature>
<organism evidence="2 3">
    <name type="scientific">Pontiella sulfatireligans</name>
    <dbReference type="NCBI Taxonomy" id="2750658"/>
    <lineage>
        <taxon>Bacteria</taxon>
        <taxon>Pseudomonadati</taxon>
        <taxon>Kiritimatiellota</taxon>
        <taxon>Kiritimatiellia</taxon>
        <taxon>Kiritimatiellales</taxon>
        <taxon>Pontiellaceae</taxon>
        <taxon>Pontiella</taxon>
    </lineage>
</organism>